<keyword evidence="3" id="KW-1185">Reference proteome</keyword>
<protein>
    <submittedName>
        <fullName evidence="1">Rpn family recombination-promoting nuclease/putative transposase</fullName>
    </submittedName>
</protein>
<gene>
    <name evidence="2" type="ORF">DW265_07520</name>
    <name evidence="1" type="ORF">DW641_10915</name>
</gene>
<dbReference type="RefSeq" id="WP_118224868.1">
    <property type="nucleotide sequence ID" value="NZ_CP100126.1"/>
</dbReference>
<dbReference type="Proteomes" id="UP000284112">
    <property type="component" value="Unassembled WGS sequence"/>
</dbReference>
<dbReference type="EMBL" id="QRIC01000014">
    <property type="protein sequence ID" value="RHG26038.1"/>
    <property type="molecule type" value="Genomic_DNA"/>
</dbReference>
<evidence type="ECO:0000313" key="3">
    <source>
        <dbReference type="Proteomes" id="UP000284095"/>
    </source>
</evidence>
<sequence length="301" mass="35724">MRRNQKNVTEDDFIMLPTVDFCFKELMQNENIRKGIVAALLKLHPEDVEKTDLMPTILQKQYEDDKYGILDVRVKLKNGVQIDFEMQVVYYDYWANRSAYYLGKMYVDQIREGDSYDRLQKCIQVSILDHTYFQDDEKCYRRIALCDTETGKEYTDLLEMHILELSKLPPEQKNETDLLQWMRFLGGKCREDFKKMAENNSTFEEAYDVLDRLSADEKKRLEYEARQKAIRDHDIMMKTAKRLGLEAGIAEGREKGIAEGREQEKRNIIREMLQDHIPDYKIKQYTGATDKEISEEKSRLF</sequence>
<dbReference type="PANTHER" id="PTHR41317:SF1">
    <property type="entry name" value="PD-(D_E)XK NUCLEASE FAMILY TRANSPOSASE"/>
    <property type="match status" value="1"/>
</dbReference>
<evidence type="ECO:0000313" key="4">
    <source>
        <dbReference type="Proteomes" id="UP000284112"/>
    </source>
</evidence>
<proteinExistence type="predicted"/>
<dbReference type="AlphaFoldDB" id="A0A414S0C2"/>
<dbReference type="PANTHER" id="PTHR41317">
    <property type="entry name" value="PD-(D_E)XK NUCLEASE FAMILY TRANSPOSASE"/>
    <property type="match status" value="1"/>
</dbReference>
<dbReference type="Proteomes" id="UP000284095">
    <property type="component" value="Unassembled WGS sequence"/>
</dbReference>
<accession>A0A414S0C2</accession>
<reference evidence="3 4" key="1">
    <citation type="submission" date="2018-08" db="EMBL/GenBank/DDBJ databases">
        <title>A genome reference for cultivated species of the human gut microbiota.</title>
        <authorList>
            <person name="Zou Y."/>
            <person name="Xue W."/>
            <person name="Luo G."/>
        </authorList>
    </citation>
    <scope>NUCLEOTIDE SEQUENCE [LARGE SCALE GENOMIC DNA]</scope>
    <source>
        <strain evidence="2 3">AM22-22</strain>
        <strain evidence="1 4">AM23-13</strain>
    </source>
</reference>
<name>A0A414S0C2_9FIRM</name>
<dbReference type="EMBL" id="QRHW01000019">
    <property type="protein sequence ID" value="RHG06664.1"/>
    <property type="molecule type" value="Genomic_DNA"/>
</dbReference>
<comment type="caution">
    <text evidence="1">The sequence shown here is derived from an EMBL/GenBank/DDBJ whole genome shotgun (WGS) entry which is preliminary data.</text>
</comment>
<evidence type="ECO:0000313" key="2">
    <source>
        <dbReference type="EMBL" id="RHG26038.1"/>
    </source>
</evidence>
<organism evidence="1 4">
    <name type="scientific">Dorea longicatena</name>
    <dbReference type="NCBI Taxonomy" id="88431"/>
    <lineage>
        <taxon>Bacteria</taxon>
        <taxon>Bacillati</taxon>
        <taxon>Bacillota</taxon>
        <taxon>Clostridia</taxon>
        <taxon>Lachnospirales</taxon>
        <taxon>Lachnospiraceae</taxon>
        <taxon>Dorea</taxon>
    </lineage>
</organism>
<dbReference type="NCBIfam" id="TIGR01784">
    <property type="entry name" value="T_den_put_tspse"/>
    <property type="match status" value="1"/>
</dbReference>
<evidence type="ECO:0000313" key="1">
    <source>
        <dbReference type="EMBL" id="RHG06664.1"/>
    </source>
</evidence>
<dbReference type="Pfam" id="PF12784">
    <property type="entry name" value="PDDEXK_2"/>
    <property type="match status" value="1"/>
</dbReference>
<dbReference type="InterPro" id="IPR010106">
    <property type="entry name" value="RpnA"/>
</dbReference>